<accession>A0ABQ7GW68</accession>
<comment type="caution">
    <text evidence="1">The sequence shown here is derived from an EMBL/GenBank/DDBJ whole genome shotgun (WGS) entry which is preliminary data.</text>
</comment>
<sequence>MKERRELHMCRGCEIMHPIYTCRKKIMYDRLSYHSFCSHKCLTLNVDVPLFLGKHVHTSPFSCPSAKCPFCLGC</sequence>
<evidence type="ECO:0008006" key="3">
    <source>
        <dbReference type="Google" id="ProtNLM"/>
    </source>
</evidence>
<evidence type="ECO:0000313" key="1">
    <source>
        <dbReference type="EMBL" id="KAF5838849.1"/>
    </source>
</evidence>
<protein>
    <recommendedName>
        <fullName evidence="3">Encoded protein</fullName>
    </recommendedName>
</protein>
<proteinExistence type="predicted"/>
<keyword evidence="2" id="KW-1185">Reference proteome</keyword>
<gene>
    <name evidence="1" type="ORF">DUNSADRAFT_2107</name>
</gene>
<dbReference type="Proteomes" id="UP000815325">
    <property type="component" value="Unassembled WGS sequence"/>
</dbReference>
<organism evidence="1 2">
    <name type="scientific">Dunaliella salina</name>
    <name type="common">Green alga</name>
    <name type="synonym">Protococcus salinus</name>
    <dbReference type="NCBI Taxonomy" id="3046"/>
    <lineage>
        <taxon>Eukaryota</taxon>
        <taxon>Viridiplantae</taxon>
        <taxon>Chlorophyta</taxon>
        <taxon>core chlorophytes</taxon>
        <taxon>Chlorophyceae</taxon>
        <taxon>CS clade</taxon>
        <taxon>Chlamydomonadales</taxon>
        <taxon>Dunaliellaceae</taxon>
        <taxon>Dunaliella</taxon>
    </lineage>
</organism>
<reference evidence="1" key="1">
    <citation type="submission" date="2017-08" db="EMBL/GenBank/DDBJ databases">
        <authorList>
            <person name="Polle J.E."/>
            <person name="Barry K."/>
            <person name="Cushman J."/>
            <person name="Schmutz J."/>
            <person name="Tran D."/>
            <person name="Hathwaick L.T."/>
            <person name="Yim W.C."/>
            <person name="Jenkins J."/>
            <person name="Mckie-Krisberg Z.M."/>
            <person name="Prochnik S."/>
            <person name="Lindquist E."/>
            <person name="Dockter R.B."/>
            <person name="Adam C."/>
            <person name="Molina H."/>
            <person name="Bunkerborg J."/>
            <person name="Jin E."/>
            <person name="Buchheim M."/>
            <person name="Magnuson J."/>
        </authorList>
    </citation>
    <scope>NUCLEOTIDE SEQUENCE</scope>
    <source>
        <strain evidence="1">CCAP 19/18</strain>
    </source>
</reference>
<dbReference type="EMBL" id="MU069564">
    <property type="protein sequence ID" value="KAF5838849.1"/>
    <property type="molecule type" value="Genomic_DNA"/>
</dbReference>
<evidence type="ECO:0000313" key="2">
    <source>
        <dbReference type="Proteomes" id="UP000815325"/>
    </source>
</evidence>
<name>A0ABQ7GW68_DUNSA</name>